<dbReference type="EMBL" id="JBHTOC010000002">
    <property type="protein sequence ID" value="MFD1429103.1"/>
    <property type="molecule type" value="Genomic_DNA"/>
</dbReference>
<organism evidence="2 3">
    <name type="scientific">Lacticaseibacillus mingshuiensis</name>
    <dbReference type="NCBI Taxonomy" id="2799574"/>
    <lineage>
        <taxon>Bacteria</taxon>
        <taxon>Bacillati</taxon>
        <taxon>Bacillota</taxon>
        <taxon>Bacilli</taxon>
        <taxon>Lactobacillales</taxon>
        <taxon>Lactobacillaceae</taxon>
        <taxon>Lacticaseibacillus</taxon>
    </lineage>
</organism>
<keyword evidence="1" id="KW-1133">Transmembrane helix</keyword>
<comment type="caution">
    <text evidence="2">The sequence shown here is derived from an EMBL/GenBank/DDBJ whole genome shotgun (WGS) entry which is preliminary data.</text>
</comment>
<dbReference type="RefSeq" id="WP_203627101.1">
    <property type="nucleotide sequence ID" value="NZ_BOLQ01000011.1"/>
</dbReference>
<dbReference type="Proteomes" id="UP001597196">
    <property type="component" value="Unassembled WGS sequence"/>
</dbReference>
<feature type="transmembrane region" description="Helical" evidence="1">
    <location>
        <begin position="30"/>
        <end position="49"/>
    </location>
</feature>
<evidence type="ECO:0000256" key="1">
    <source>
        <dbReference type="SAM" id="Phobius"/>
    </source>
</evidence>
<evidence type="ECO:0000313" key="2">
    <source>
        <dbReference type="EMBL" id="MFD1429103.1"/>
    </source>
</evidence>
<proteinExistence type="predicted"/>
<protein>
    <submittedName>
        <fullName evidence="2">Uncharacterized protein</fullName>
    </submittedName>
</protein>
<sequence length="156" mass="17089">MTLFYLIFDIGLLALGGYYLFWLSRMDIHARYSGFQLVIAVLVGLWLLAGGIDDIAYVIFVAAFVTLTVLTGTSGSTPTRLISVGVFGRVIPLSRMTAVTLTPFSVANGRTVVIALFAMGDRRLVRLSFASDLQTLIAQLQPRLPQQVPITVEHLE</sequence>
<name>A0ABW4CF00_9LACO</name>
<accession>A0ABW4CF00</accession>
<keyword evidence="1" id="KW-0472">Membrane</keyword>
<feature type="transmembrane region" description="Helical" evidence="1">
    <location>
        <begin position="55"/>
        <end position="73"/>
    </location>
</feature>
<reference evidence="3" key="1">
    <citation type="journal article" date="2019" name="Int. J. Syst. Evol. Microbiol.">
        <title>The Global Catalogue of Microorganisms (GCM) 10K type strain sequencing project: providing services to taxonomists for standard genome sequencing and annotation.</title>
        <authorList>
            <consortium name="The Broad Institute Genomics Platform"/>
            <consortium name="The Broad Institute Genome Sequencing Center for Infectious Disease"/>
            <person name="Wu L."/>
            <person name="Ma J."/>
        </authorList>
    </citation>
    <scope>NUCLEOTIDE SEQUENCE [LARGE SCALE GENOMIC DNA]</scope>
    <source>
        <strain evidence="3">CCM 8980</strain>
    </source>
</reference>
<feature type="transmembrane region" description="Helical" evidence="1">
    <location>
        <begin position="6"/>
        <end position="23"/>
    </location>
</feature>
<evidence type="ECO:0000313" key="3">
    <source>
        <dbReference type="Proteomes" id="UP001597196"/>
    </source>
</evidence>
<gene>
    <name evidence="2" type="ORF">ACFQ4P_02420</name>
</gene>
<keyword evidence="1" id="KW-0812">Transmembrane</keyword>
<keyword evidence="3" id="KW-1185">Reference proteome</keyword>